<dbReference type="CDD" id="cd01748">
    <property type="entry name" value="GATase1_IGP_Synthase"/>
    <property type="match status" value="1"/>
</dbReference>
<evidence type="ECO:0000256" key="9">
    <source>
        <dbReference type="ARBA" id="ARBA00023239"/>
    </source>
</evidence>
<gene>
    <name evidence="12 15" type="primary">hisH</name>
    <name evidence="15" type="ORF">MACH26_12840</name>
</gene>
<keyword evidence="5 12" id="KW-0028">Amino-acid biosynthesis</keyword>
<dbReference type="PANTHER" id="PTHR42701:SF1">
    <property type="entry name" value="IMIDAZOLE GLYCEROL PHOSPHATE SYNTHASE SUBUNIT HISH"/>
    <property type="match status" value="1"/>
</dbReference>
<dbReference type="Pfam" id="PF00117">
    <property type="entry name" value="GATase"/>
    <property type="match status" value="1"/>
</dbReference>
<feature type="active site" description="Nucleophile" evidence="12 13">
    <location>
        <position position="79"/>
    </location>
</feature>
<comment type="subunit">
    <text evidence="3 12">Heterodimer of HisH and HisF.</text>
</comment>
<dbReference type="Gene3D" id="3.40.50.880">
    <property type="match status" value="1"/>
</dbReference>
<evidence type="ECO:0000256" key="6">
    <source>
        <dbReference type="ARBA" id="ARBA00022801"/>
    </source>
</evidence>
<evidence type="ECO:0000256" key="7">
    <source>
        <dbReference type="ARBA" id="ARBA00022962"/>
    </source>
</evidence>
<dbReference type="PIRSF" id="PIRSF000495">
    <property type="entry name" value="Amidotransf_hisH"/>
    <property type="match status" value="1"/>
</dbReference>
<dbReference type="GO" id="GO:0016829">
    <property type="term" value="F:lyase activity"/>
    <property type="evidence" value="ECO:0007669"/>
    <property type="project" value="UniProtKB-KW"/>
</dbReference>
<evidence type="ECO:0000256" key="8">
    <source>
        <dbReference type="ARBA" id="ARBA00023102"/>
    </source>
</evidence>
<accession>A0AA48KPS3</accession>
<sequence>MSQSLVIVHTGCANISSLQFAIERLGFDVLVSDDPAKIKTADKVFLPGVGAAAAAMQQIAQKGLTETLQSLTQPVLGICLGMQLLTRQSEEGHAQCLGMVDTQVGLMRSESLTLPHMGWNQVQVERDNPLFYNIDNGSWFYFVHGYCVPVGNHTLASCEYSQPFSASINNNNFYGVQFHPERSSDAGAQLIKNFIEQI</sequence>
<dbReference type="PANTHER" id="PTHR42701">
    <property type="entry name" value="IMIDAZOLE GLYCEROL PHOSPHATE SYNTHASE SUBUNIT HISH"/>
    <property type="match status" value="1"/>
</dbReference>
<dbReference type="EMBL" id="AP027272">
    <property type="protein sequence ID" value="BDX05763.1"/>
    <property type="molecule type" value="Genomic_DNA"/>
</dbReference>
<protein>
    <recommendedName>
        <fullName evidence="12">Imidazole glycerol phosphate synthase subunit HisH</fullName>
        <ecNumber evidence="12">4.3.2.10</ecNumber>
    </recommendedName>
    <alternativeName>
        <fullName evidence="12">IGP synthase glutaminase subunit</fullName>
        <ecNumber evidence="12">3.5.1.2</ecNumber>
    </alternativeName>
    <alternativeName>
        <fullName evidence="12">IGP synthase subunit HisH</fullName>
    </alternativeName>
    <alternativeName>
        <fullName evidence="12">ImGP synthase subunit HisH</fullName>
        <shortName evidence="12">IGPS subunit HisH</shortName>
    </alternativeName>
</protein>
<comment type="function">
    <text evidence="12">IGPS catalyzes the conversion of PRFAR and glutamine to IGP, AICAR and glutamate. The HisH subunit catalyzes the hydrolysis of glutamine to glutamate and ammonia as part of the synthesis of IGP and AICAR. The resulting ammonia molecule is channeled to the active site of HisF.</text>
</comment>
<keyword evidence="7 12" id="KW-0315">Glutamine amidotransferase</keyword>
<evidence type="ECO:0000256" key="10">
    <source>
        <dbReference type="ARBA" id="ARBA00047838"/>
    </source>
</evidence>
<comment type="catalytic activity">
    <reaction evidence="11 12">
        <text>L-glutamine + H2O = L-glutamate + NH4(+)</text>
        <dbReference type="Rhea" id="RHEA:15889"/>
        <dbReference type="ChEBI" id="CHEBI:15377"/>
        <dbReference type="ChEBI" id="CHEBI:28938"/>
        <dbReference type="ChEBI" id="CHEBI:29985"/>
        <dbReference type="ChEBI" id="CHEBI:58359"/>
        <dbReference type="EC" id="3.5.1.2"/>
    </reaction>
</comment>
<dbReference type="RefSeq" id="WP_338291754.1">
    <property type="nucleotide sequence ID" value="NZ_AP027272.1"/>
</dbReference>
<dbReference type="PROSITE" id="PS51273">
    <property type="entry name" value="GATASE_TYPE_1"/>
    <property type="match status" value="1"/>
</dbReference>
<evidence type="ECO:0000259" key="14">
    <source>
        <dbReference type="Pfam" id="PF00117"/>
    </source>
</evidence>
<evidence type="ECO:0000256" key="3">
    <source>
        <dbReference type="ARBA" id="ARBA00011152"/>
    </source>
</evidence>
<evidence type="ECO:0000256" key="2">
    <source>
        <dbReference type="ARBA" id="ARBA00005091"/>
    </source>
</evidence>
<evidence type="ECO:0000256" key="12">
    <source>
        <dbReference type="HAMAP-Rule" id="MF_00278"/>
    </source>
</evidence>
<evidence type="ECO:0000256" key="1">
    <source>
        <dbReference type="ARBA" id="ARBA00004496"/>
    </source>
</evidence>
<dbReference type="FunFam" id="3.40.50.880:FF:000009">
    <property type="entry name" value="Imidazole glycerol phosphate synthase subunit HisH"/>
    <property type="match status" value="1"/>
</dbReference>
<feature type="active site" evidence="12 13">
    <location>
        <position position="181"/>
    </location>
</feature>
<dbReference type="InterPro" id="IPR029062">
    <property type="entry name" value="Class_I_gatase-like"/>
</dbReference>
<keyword evidence="6 12" id="KW-0378">Hydrolase</keyword>
<evidence type="ECO:0000256" key="4">
    <source>
        <dbReference type="ARBA" id="ARBA00022490"/>
    </source>
</evidence>
<evidence type="ECO:0000256" key="11">
    <source>
        <dbReference type="ARBA" id="ARBA00049534"/>
    </source>
</evidence>
<dbReference type="GO" id="GO:0000107">
    <property type="term" value="F:imidazoleglycerol-phosphate synthase activity"/>
    <property type="evidence" value="ECO:0007669"/>
    <property type="project" value="UniProtKB-UniRule"/>
</dbReference>
<evidence type="ECO:0000313" key="15">
    <source>
        <dbReference type="EMBL" id="BDX05763.1"/>
    </source>
</evidence>
<feature type="active site" evidence="12 13">
    <location>
        <position position="179"/>
    </location>
</feature>
<dbReference type="EC" id="4.3.2.10" evidence="12"/>
<dbReference type="GO" id="GO:0004359">
    <property type="term" value="F:glutaminase activity"/>
    <property type="evidence" value="ECO:0007669"/>
    <property type="project" value="UniProtKB-EC"/>
</dbReference>
<dbReference type="NCBIfam" id="TIGR01855">
    <property type="entry name" value="IMP_synth_hisH"/>
    <property type="match status" value="1"/>
</dbReference>
<keyword evidence="8 12" id="KW-0368">Histidine biosynthesis</keyword>
<reference evidence="15" key="1">
    <citation type="submission" date="2023-01" db="EMBL/GenBank/DDBJ databases">
        <title>Complete genome sequence of Planctobacterium marinum strain Dej080120_11.</title>
        <authorList>
            <person name="Ueki S."/>
            <person name="Maruyama F."/>
        </authorList>
    </citation>
    <scope>NUCLEOTIDE SEQUENCE</scope>
    <source>
        <strain evidence="15">Dej080120_11</strain>
    </source>
</reference>
<name>A0AA48KPS3_9ALTE</name>
<evidence type="ECO:0000313" key="16">
    <source>
        <dbReference type="Proteomes" id="UP001333710"/>
    </source>
</evidence>
<dbReference type="Proteomes" id="UP001333710">
    <property type="component" value="Chromosome"/>
</dbReference>
<feature type="domain" description="Glutamine amidotransferase" evidence="14">
    <location>
        <begin position="37"/>
        <end position="196"/>
    </location>
</feature>
<dbReference type="KEGG" id="pmaw:MACH26_12840"/>
<organism evidence="15 16">
    <name type="scientific">Planctobacterium marinum</name>
    <dbReference type="NCBI Taxonomy" id="1631968"/>
    <lineage>
        <taxon>Bacteria</taxon>
        <taxon>Pseudomonadati</taxon>
        <taxon>Pseudomonadota</taxon>
        <taxon>Gammaproteobacteria</taxon>
        <taxon>Alteromonadales</taxon>
        <taxon>Alteromonadaceae</taxon>
        <taxon>Planctobacterium</taxon>
    </lineage>
</organism>
<dbReference type="InterPro" id="IPR010139">
    <property type="entry name" value="Imidazole-glycPsynth_HisH"/>
</dbReference>
<proteinExistence type="inferred from homology"/>
<keyword evidence="16" id="KW-1185">Reference proteome</keyword>
<dbReference type="GO" id="GO:0005737">
    <property type="term" value="C:cytoplasm"/>
    <property type="evidence" value="ECO:0007669"/>
    <property type="project" value="UniProtKB-SubCell"/>
</dbReference>
<comment type="pathway">
    <text evidence="2 12">Amino-acid biosynthesis; L-histidine biosynthesis; L-histidine from 5-phospho-alpha-D-ribose 1-diphosphate: step 5/9.</text>
</comment>
<keyword evidence="9 12" id="KW-0456">Lyase</keyword>
<comment type="catalytic activity">
    <reaction evidence="10 12">
        <text>5-[(5-phospho-1-deoxy-D-ribulos-1-ylimino)methylamino]-1-(5-phospho-beta-D-ribosyl)imidazole-4-carboxamide + L-glutamine = D-erythro-1-(imidazol-4-yl)glycerol 3-phosphate + 5-amino-1-(5-phospho-beta-D-ribosyl)imidazole-4-carboxamide + L-glutamate + H(+)</text>
        <dbReference type="Rhea" id="RHEA:24793"/>
        <dbReference type="ChEBI" id="CHEBI:15378"/>
        <dbReference type="ChEBI" id="CHEBI:29985"/>
        <dbReference type="ChEBI" id="CHEBI:58278"/>
        <dbReference type="ChEBI" id="CHEBI:58359"/>
        <dbReference type="ChEBI" id="CHEBI:58475"/>
        <dbReference type="ChEBI" id="CHEBI:58525"/>
        <dbReference type="EC" id="4.3.2.10"/>
    </reaction>
</comment>
<dbReference type="AlphaFoldDB" id="A0AA48KPS3"/>
<dbReference type="SUPFAM" id="SSF52317">
    <property type="entry name" value="Class I glutamine amidotransferase-like"/>
    <property type="match status" value="1"/>
</dbReference>
<evidence type="ECO:0000256" key="13">
    <source>
        <dbReference type="PIRSR" id="PIRSR000495-1"/>
    </source>
</evidence>
<evidence type="ECO:0000256" key="5">
    <source>
        <dbReference type="ARBA" id="ARBA00022605"/>
    </source>
</evidence>
<comment type="subcellular location">
    <subcellularLocation>
        <location evidence="1 12">Cytoplasm</location>
    </subcellularLocation>
</comment>
<dbReference type="EC" id="3.5.1.2" evidence="12"/>
<dbReference type="HAMAP" id="MF_00278">
    <property type="entry name" value="HisH"/>
    <property type="match status" value="1"/>
</dbReference>
<dbReference type="InterPro" id="IPR017926">
    <property type="entry name" value="GATASE"/>
</dbReference>
<dbReference type="GO" id="GO:0000105">
    <property type="term" value="P:L-histidine biosynthetic process"/>
    <property type="evidence" value="ECO:0007669"/>
    <property type="project" value="UniProtKB-UniRule"/>
</dbReference>
<keyword evidence="4 12" id="KW-0963">Cytoplasm</keyword>